<evidence type="ECO:0000256" key="6">
    <source>
        <dbReference type="ARBA" id="ARBA00022553"/>
    </source>
</evidence>
<dbReference type="PIRSF" id="PIRSF000332">
    <property type="entry name" value="FMO"/>
    <property type="match status" value="1"/>
</dbReference>
<evidence type="ECO:0000256" key="19">
    <source>
        <dbReference type="ARBA" id="ARBA00045957"/>
    </source>
</evidence>
<evidence type="ECO:0000256" key="8">
    <source>
        <dbReference type="ARBA" id="ARBA00022692"/>
    </source>
</evidence>
<evidence type="ECO:0000256" key="28">
    <source>
        <dbReference type="ARBA" id="ARBA00048459"/>
    </source>
</evidence>
<evidence type="ECO:0000256" key="29">
    <source>
        <dbReference type="ARBA" id="ARBA00048989"/>
    </source>
</evidence>
<evidence type="ECO:0000256" key="20">
    <source>
        <dbReference type="ARBA" id="ARBA00047338"/>
    </source>
</evidence>
<dbReference type="AlphaFoldDB" id="A0ABD0LBP7"/>
<keyword evidence="6" id="KW-0597">Phosphoprotein</keyword>
<proteinExistence type="inferred from homology"/>
<evidence type="ECO:0000256" key="34">
    <source>
        <dbReference type="RuleBase" id="RU361177"/>
    </source>
</evidence>
<comment type="catalytic activity">
    <reaction evidence="28">
        <text>octan-3-one + NADPH + O2 + H(+) = ethyl hexanoate + NADP(+) + H2O</text>
        <dbReference type="Rhea" id="RHEA:54856"/>
        <dbReference type="ChEBI" id="CHEBI:15377"/>
        <dbReference type="ChEBI" id="CHEBI:15378"/>
        <dbReference type="ChEBI" id="CHEBI:15379"/>
        <dbReference type="ChEBI" id="CHEBI:57783"/>
        <dbReference type="ChEBI" id="CHEBI:58349"/>
        <dbReference type="ChEBI" id="CHEBI:80946"/>
        <dbReference type="ChEBI" id="CHEBI:86055"/>
    </reaction>
    <physiologicalReaction direction="left-to-right" evidence="28">
        <dbReference type="Rhea" id="RHEA:54857"/>
    </physiologicalReaction>
</comment>
<comment type="catalytic activity">
    <reaction evidence="24">
        <text>NADPH + O2 + H(+) = H2O2 + NADP(+)</text>
        <dbReference type="Rhea" id="RHEA:11260"/>
        <dbReference type="ChEBI" id="CHEBI:15378"/>
        <dbReference type="ChEBI" id="CHEBI:15379"/>
        <dbReference type="ChEBI" id="CHEBI:16240"/>
        <dbReference type="ChEBI" id="CHEBI:57783"/>
        <dbReference type="ChEBI" id="CHEBI:58349"/>
        <dbReference type="EC" id="1.6.3.1"/>
    </reaction>
    <physiologicalReaction direction="left-to-right" evidence="24">
        <dbReference type="Rhea" id="RHEA:11261"/>
    </physiologicalReaction>
</comment>
<dbReference type="PRINTS" id="PR01125">
    <property type="entry name" value="FMOXYGENASE5"/>
</dbReference>
<comment type="catalytic activity">
    <reaction evidence="25">
        <text>hexan-3-one + NADPH + O2 + H(+) = ethyl butanoate + NADP(+) + H2O</text>
        <dbReference type="Rhea" id="RHEA:54844"/>
        <dbReference type="ChEBI" id="CHEBI:15377"/>
        <dbReference type="ChEBI" id="CHEBI:15378"/>
        <dbReference type="ChEBI" id="CHEBI:15379"/>
        <dbReference type="ChEBI" id="CHEBI:57783"/>
        <dbReference type="ChEBI" id="CHEBI:58349"/>
        <dbReference type="ChEBI" id="CHEBI:88764"/>
        <dbReference type="ChEBI" id="CHEBI:89891"/>
    </reaction>
    <physiologicalReaction direction="left-to-right" evidence="25">
        <dbReference type="Rhea" id="RHEA:54845"/>
    </physiologicalReaction>
</comment>
<evidence type="ECO:0000256" key="23">
    <source>
        <dbReference type="ARBA" id="ARBA00047855"/>
    </source>
</evidence>
<comment type="catalytic activity">
    <reaction evidence="31">
        <text>N,N-dimethylaniline + NADPH + O2 + H(+) = N,N-dimethylaniline N-oxide + NADP(+) + H2O</text>
        <dbReference type="Rhea" id="RHEA:24468"/>
        <dbReference type="ChEBI" id="CHEBI:15377"/>
        <dbReference type="ChEBI" id="CHEBI:15378"/>
        <dbReference type="ChEBI" id="CHEBI:15379"/>
        <dbReference type="ChEBI" id="CHEBI:16269"/>
        <dbReference type="ChEBI" id="CHEBI:17735"/>
        <dbReference type="ChEBI" id="CHEBI:57783"/>
        <dbReference type="ChEBI" id="CHEBI:58349"/>
        <dbReference type="EC" id="1.14.13.8"/>
    </reaction>
    <physiologicalReaction direction="left-to-right" evidence="31">
        <dbReference type="Rhea" id="RHEA:24469"/>
    </physiologicalReaction>
</comment>
<dbReference type="GO" id="GO:0016174">
    <property type="term" value="F:NAD(P)H oxidase H2O2-forming activity"/>
    <property type="evidence" value="ECO:0007669"/>
    <property type="project" value="UniProtKB-EC"/>
</dbReference>
<keyword evidence="13 35" id="KW-1133">Transmembrane helix</keyword>
<evidence type="ECO:0000256" key="15">
    <source>
        <dbReference type="ARBA" id="ARBA00023033"/>
    </source>
</evidence>
<protein>
    <recommendedName>
        <fullName evidence="34">Flavin-containing monooxygenase</fullName>
        <ecNumber evidence="34">1.-.-.-</ecNumber>
    </recommendedName>
</protein>
<evidence type="ECO:0000256" key="33">
    <source>
        <dbReference type="PIRNR" id="PIRNR000332"/>
    </source>
</evidence>
<evidence type="ECO:0000256" key="18">
    <source>
        <dbReference type="ARBA" id="ARBA00045722"/>
    </source>
</evidence>
<dbReference type="GO" id="GO:0034899">
    <property type="term" value="F:trimethylamine monooxygenase activity"/>
    <property type="evidence" value="ECO:0007669"/>
    <property type="project" value="UniProtKB-EC"/>
</dbReference>
<comment type="function">
    <text evidence="19">Broad spectrum monooxygenase that catalyzes the oxygenation of a wide variety of nitrogen- and sulfur-containing compounds including xenobiotics. Catalyzes the S-oxygenation of hypotaurine to produce taurine, an organic osmolyte involved in cell volume regulation as well as a variety of cytoprotective and developmental processes. In vitro, catalyzes the N-oxygenation of trimethylamine (TMA) to produce trimethylamine N-oxide (TMAO) and could therefore participate to the detoxification of this compound that is generated by the action of gut microbiota from dietary precursors such as choline, choline containing compounds, betaine or L-carnitine.</text>
</comment>
<keyword evidence="14 33" id="KW-0560">Oxidoreductase</keyword>
<comment type="similarity">
    <text evidence="4 33 34">Belongs to the FMO family.</text>
</comment>
<evidence type="ECO:0000313" key="36">
    <source>
        <dbReference type="EMBL" id="KAK7496982.1"/>
    </source>
</evidence>
<comment type="catalytic activity">
    <reaction evidence="21">
        <text>hexan-3-one + NADPH + O2 + H(+) = propyl propanoate + NADP(+) + H2O</text>
        <dbReference type="Rhea" id="RHEA:54848"/>
        <dbReference type="ChEBI" id="CHEBI:15377"/>
        <dbReference type="ChEBI" id="CHEBI:15378"/>
        <dbReference type="ChEBI" id="CHEBI:15379"/>
        <dbReference type="ChEBI" id="CHEBI:57783"/>
        <dbReference type="ChEBI" id="CHEBI:58349"/>
        <dbReference type="ChEBI" id="CHEBI:89828"/>
        <dbReference type="ChEBI" id="CHEBI:89891"/>
    </reaction>
    <physiologicalReaction direction="left-to-right" evidence="21">
        <dbReference type="Rhea" id="RHEA:54849"/>
    </physiologicalReaction>
</comment>
<keyword evidence="12 33" id="KW-0521">NADP</keyword>
<keyword evidence="7 33" id="KW-0285">Flavoprotein</keyword>
<name>A0ABD0LBP7_9CAEN</name>
<evidence type="ECO:0000256" key="30">
    <source>
        <dbReference type="ARBA" id="ARBA00048990"/>
    </source>
</evidence>
<evidence type="ECO:0000313" key="37">
    <source>
        <dbReference type="Proteomes" id="UP001519460"/>
    </source>
</evidence>
<keyword evidence="15 33" id="KW-0503">Monooxygenase</keyword>
<dbReference type="EC" id="1.-.-.-" evidence="34"/>
<feature type="transmembrane region" description="Helical" evidence="35">
    <location>
        <begin position="516"/>
        <end position="534"/>
    </location>
</feature>
<dbReference type="Proteomes" id="UP001519460">
    <property type="component" value="Unassembled WGS sequence"/>
</dbReference>
<comment type="catalytic activity">
    <reaction evidence="20">
        <text>hypotaurine + NADH + O2 + H(+) = taurine + NAD(+) + H2O</text>
        <dbReference type="Rhea" id="RHEA:74111"/>
        <dbReference type="ChEBI" id="CHEBI:15377"/>
        <dbReference type="ChEBI" id="CHEBI:15378"/>
        <dbReference type="ChEBI" id="CHEBI:15379"/>
        <dbReference type="ChEBI" id="CHEBI:57540"/>
        <dbReference type="ChEBI" id="CHEBI:57853"/>
        <dbReference type="ChEBI" id="CHEBI:57945"/>
        <dbReference type="ChEBI" id="CHEBI:507393"/>
        <dbReference type="EC" id="1.14.13.8"/>
    </reaction>
    <physiologicalReaction direction="left-to-right" evidence="20">
        <dbReference type="Rhea" id="RHEA:74112"/>
    </physiologicalReaction>
</comment>
<comment type="caution">
    <text evidence="36">The sequence shown here is derived from an EMBL/GenBank/DDBJ whole genome shotgun (WGS) entry which is preliminary data.</text>
</comment>
<organism evidence="36 37">
    <name type="scientific">Batillaria attramentaria</name>
    <dbReference type="NCBI Taxonomy" id="370345"/>
    <lineage>
        <taxon>Eukaryota</taxon>
        <taxon>Metazoa</taxon>
        <taxon>Spiralia</taxon>
        <taxon>Lophotrochozoa</taxon>
        <taxon>Mollusca</taxon>
        <taxon>Gastropoda</taxon>
        <taxon>Caenogastropoda</taxon>
        <taxon>Sorbeoconcha</taxon>
        <taxon>Cerithioidea</taxon>
        <taxon>Batillariidae</taxon>
        <taxon>Batillaria</taxon>
    </lineage>
</organism>
<keyword evidence="5" id="KW-0488">Methylation</keyword>
<comment type="catalytic activity">
    <reaction evidence="27">
        <text>trimethylamine + NADPH + O2 = trimethylamine N-oxide + NADP(+) + H2O</text>
        <dbReference type="Rhea" id="RHEA:31979"/>
        <dbReference type="ChEBI" id="CHEBI:15377"/>
        <dbReference type="ChEBI" id="CHEBI:15379"/>
        <dbReference type="ChEBI" id="CHEBI:15724"/>
        <dbReference type="ChEBI" id="CHEBI:57783"/>
        <dbReference type="ChEBI" id="CHEBI:58349"/>
        <dbReference type="ChEBI" id="CHEBI:58389"/>
        <dbReference type="EC" id="1.14.13.148"/>
    </reaction>
    <physiologicalReaction direction="left-to-right" evidence="27">
        <dbReference type="Rhea" id="RHEA:31980"/>
    </physiologicalReaction>
</comment>
<reference evidence="36 37" key="1">
    <citation type="journal article" date="2023" name="Sci. Data">
        <title>Genome assembly of the Korean intertidal mud-creeper Batillaria attramentaria.</title>
        <authorList>
            <person name="Patra A.K."/>
            <person name="Ho P.T."/>
            <person name="Jun S."/>
            <person name="Lee S.J."/>
            <person name="Kim Y."/>
            <person name="Won Y.J."/>
        </authorList>
    </citation>
    <scope>NUCLEOTIDE SEQUENCE [LARGE SCALE GENOMIC DNA]</scope>
    <source>
        <strain evidence="36">Wonlab-2016</strain>
    </source>
</reference>
<keyword evidence="16" id="KW-0443">Lipid metabolism</keyword>
<dbReference type="GO" id="GO:0006629">
    <property type="term" value="P:lipid metabolic process"/>
    <property type="evidence" value="ECO:0007669"/>
    <property type="project" value="UniProtKB-KW"/>
</dbReference>
<evidence type="ECO:0000256" key="16">
    <source>
        <dbReference type="ARBA" id="ARBA00023098"/>
    </source>
</evidence>
<comment type="catalytic activity">
    <reaction evidence="30">
        <text>heptan-4-one + NADPH + O2 + H(+) = propyl butanoate + NADP(+) + H2O</text>
        <dbReference type="Rhea" id="RHEA:54852"/>
        <dbReference type="ChEBI" id="CHEBI:15377"/>
        <dbReference type="ChEBI" id="CHEBI:15378"/>
        <dbReference type="ChEBI" id="CHEBI:15379"/>
        <dbReference type="ChEBI" id="CHEBI:57783"/>
        <dbReference type="ChEBI" id="CHEBI:58349"/>
        <dbReference type="ChEBI" id="CHEBI:89484"/>
        <dbReference type="ChEBI" id="CHEBI:89719"/>
    </reaction>
    <physiologicalReaction direction="left-to-right" evidence="30">
        <dbReference type="Rhea" id="RHEA:54853"/>
    </physiologicalReaction>
</comment>
<evidence type="ECO:0000256" key="31">
    <source>
        <dbReference type="ARBA" id="ARBA00049443"/>
    </source>
</evidence>
<dbReference type="InterPro" id="IPR020946">
    <property type="entry name" value="Flavin_mOase-like"/>
</dbReference>
<comment type="catalytic activity">
    <reaction evidence="26">
        <text>hypotaurine + NADPH + O2 + H(+) = taurine + NADP(+) + H2O</text>
        <dbReference type="Rhea" id="RHEA:69819"/>
        <dbReference type="ChEBI" id="CHEBI:15377"/>
        <dbReference type="ChEBI" id="CHEBI:15378"/>
        <dbReference type="ChEBI" id="CHEBI:15379"/>
        <dbReference type="ChEBI" id="CHEBI:57783"/>
        <dbReference type="ChEBI" id="CHEBI:57853"/>
        <dbReference type="ChEBI" id="CHEBI:58349"/>
        <dbReference type="ChEBI" id="CHEBI:507393"/>
        <dbReference type="EC" id="1.14.13.8"/>
    </reaction>
    <physiologicalReaction direction="left-to-right" evidence="26">
        <dbReference type="Rhea" id="RHEA:69820"/>
    </physiologicalReaction>
</comment>
<dbReference type="InterPro" id="IPR002257">
    <property type="entry name" value="Flavin_mOase_5"/>
</dbReference>
<evidence type="ECO:0000256" key="35">
    <source>
        <dbReference type="SAM" id="Phobius"/>
    </source>
</evidence>
<gene>
    <name evidence="36" type="ORF">BaRGS_00011718</name>
</gene>
<evidence type="ECO:0000256" key="27">
    <source>
        <dbReference type="ARBA" id="ARBA00048088"/>
    </source>
</evidence>
<dbReference type="EMBL" id="JACVVK020000062">
    <property type="protein sequence ID" value="KAK7496982.1"/>
    <property type="molecule type" value="Genomic_DNA"/>
</dbReference>
<comment type="catalytic activity">
    <reaction evidence="32">
        <text>octan-3-one + NADPH + O2 + H(+) = pentyl propanoate + NADP(+) + H2O</text>
        <dbReference type="Rhea" id="RHEA:54840"/>
        <dbReference type="ChEBI" id="CHEBI:15377"/>
        <dbReference type="ChEBI" id="CHEBI:15378"/>
        <dbReference type="ChEBI" id="CHEBI:15379"/>
        <dbReference type="ChEBI" id="CHEBI:57783"/>
        <dbReference type="ChEBI" id="CHEBI:58349"/>
        <dbReference type="ChEBI" id="CHEBI:80946"/>
        <dbReference type="ChEBI" id="CHEBI:87373"/>
    </reaction>
    <physiologicalReaction direction="left-to-right" evidence="32">
        <dbReference type="Rhea" id="RHEA:54841"/>
    </physiologicalReaction>
</comment>
<comment type="catalytic activity">
    <reaction evidence="29">
        <text>(2E)-geranial + NADPH + O2 + H(+) = (1E)-2,6-dimethylhepta-1,5-dien-1-yl formate + NADP(+) + H2O</text>
        <dbReference type="Rhea" id="RHEA:54860"/>
        <dbReference type="ChEBI" id="CHEBI:15377"/>
        <dbReference type="ChEBI" id="CHEBI:15378"/>
        <dbReference type="ChEBI" id="CHEBI:15379"/>
        <dbReference type="ChEBI" id="CHEBI:16980"/>
        <dbReference type="ChEBI" id="CHEBI:57783"/>
        <dbReference type="ChEBI" id="CHEBI:58349"/>
        <dbReference type="ChEBI" id="CHEBI:138375"/>
    </reaction>
    <physiologicalReaction direction="left-to-right" evidence="29">
        <dbReference type="Rhea" id="RHEA:54861"/>
    </physiologicalReaction>
</comment>
<evidence type="ECO:0000256" key="4">
    <source>
        <dbReference type="ARBA" id="ARBA00009183"/>
    </source>
</evidence>
<dbReference type="Pfam" id="PF00743">
    <property type="entry name" value="FMO-like"/>
    <property type="match status" value="1"/>
</dbReference>
<sequence>MSKRVAVIGGGCSGLAAIKCCLDEGLEPVCFERTDELGGLWRYTEQVQKGQACVMRSTVINTSKEMMCYSDYPIPKEYPNFMHNTHVWQYFKDYAEHFGLKKYIHYNVEVVMVTRTPDFAETGKWNLELVDHKSGKEWSEVFDAVLVCTGHHAEKNEPSFPGLSDFKGEVLHSHDYREPSRYVGKRILIIGIGNSGGDMAVELSRCGQVFLSTRRGTWIWNRLGRAGGMPVDIAAIRRVTFSILPYLPASLVNAVLKKAINSHLDHDLYSLTPDYPPQAQHPMVNDDLGNRIACGSVKIKADVKRFTATGVEFVDGTFEDSIDLVVLATGYIFGFPFIEKKVIDVKENRLPFYKYMFPPDLEHKTLAVIGCIQPLGAIMPISELQCRLATRVFKGDVKLPSATEMWKDIRMKEAAMAQRYVKTQRHTVQVDYIPFMDELAELNGCKPDVVALFKKDPKLALQVFFGPCTPYQYRLMGPGKWEGAREAIMTTMDRVQFPLATRPLPVPAEKGGLRALLLRIFVVVILMLIVRLVFL</sequence>
<comment type="function">
    <text evidence="18">Acts as a Baeyer-Villiger monooxygenase on a broad range of substrates. Catalyzes the insertion of an oxygen atom into a carbon-carbon bond adjacent to a carbonyl, which converts ketones to esters. Active on diverse carbonyl compounds, whereas soft nucleophiles are mostly non- or poorly reactive. In contrast with other forms of FMO it is non- or poorly active on 'classical' substrates such as drugs, pesticides, and dietary components containing soft nucleophilic heteroatoms. Able to oxidize drug molecules bearing a carbonyl group on an aliphatic chain, such as nabumetone and pentoxifylline. Also, in the absence of substrates, shows slow but yet significant NADPH oxidase activity. Acts as a positive modulator of cholesterol biosynthesis as well as glucose homeostasis, promoting metabolic aging via pleiotropic effects.</text>
</comment>
<evidence type="ECO:0000256" key="9">
    <source>
        <dbReference type="ARBA" id="ARBA00022824"/>
    </source>
</evidence>
<evidence type="ECO:0000256" key="26">
    <source>
        <dbReference type="ARBA" id="ARBA00048041"/>
    </source>
</evidence>
<dbReference type="InterPro" id="IPR050346">
    <property type="entry name" value="FMO-like"/>
</dbReference>
<dbReference type="FunFam" id="3.50.50.60:FF:000159">
    <property type="entry name" value="Dimethylaniline monooxygenase [N-oxide-forming]"/>
    <property type="match status" value="1"/>
</dbReference>
<evidence type="ECO:0000256" key="21">
    <source>
        <dbReference type="ARBA" id="ARBA00047426"/>
    </source>
</evidence>
<dbReference type="PRINTS" id="PR00370">
    <property type="entry name" value="FMOXYGENASE"/>
</dbReference>
<dbReference type="GO" id="GO:0005789">
    <property type="term" value="C:endoplasmic reticulum membrane"/>
    <property type="evidence" value="ECO:0007669"/>
    <property type="project" value="UniProtKB-SubCell"/>
</dbReference>
<dbReference type="InterPro" id="IPR000960">
    <property type="entry name" value="Flavin_mOase"/>
</dbReference>
<evidence type="ECO:0000256" key="5">
    <source>
        <dbReference type="ARBA" id="ARBA00022481"/>
    </source>
</evidence>
<evidence type="ECO:0000256" key="10">
    <source>
        <dbReference type="ARBA" id="ARBA00022827"/>
    </source>
</evidence>
<evidence type="ECO:0000256" key="25">
    <source>
        <dbReference type="ARBA" id="ARBA00047977"/>
    </source>
</evidence>
<dbReference type="Gene3D" id="3.50.50.60">
    <property type="entry name" value="FAD/NAD(P)-binding domain"/>
    <property type="match status" value="2"/>
</dbReference>
<evidence type="ECO:0000256" key="17">
    <source>
        <dbReference type="ARBA" id="ARBA00023136"/>
    </source>
</evidence>
<evidence type="ECO:0000256" key="1">
    <source>
        <dbReference type="ARBA" id="ARBA00001974"/>
    </source>
</evidence>
<comment type="subcellular location">
    <subcellularLocation>
        <location evidence="2">Endoplasmic reticulum membrane</location>
        <topology evidence="2">Single-pass membrane protein</topology>
    </subcellularLocation>
    <subcellularLocation>
        <location evidence="3">Microsome membrane</location>
    </subcellularLocation>
</comment>
<keyword evidence="9 33" id="KW-0256">Endoplasmic reticulum</keyword>
<evidence type="ECO:0000256" key="2">
    <source>
        <dbReference type="ARBA" id="ARBA00004389"/>
    </source>
</evidence>
<evidence type="ECO:0000256" key="3">
    <source>
        <dbReference type="ARBA" id="ARBA00004524"/>
    </source>
</evidence>
<evidence type="ECO:0000256" key="11">
    <source>
        <dbReference type="ARBA" id="ARBA00022848"/>
    </source>
</evidence>
<evidence type="ECO:0000256" key="24">
    <source>
        <dbReference type="ARBA" id="ARBA00047864"/>
    </source>
</evidence>
<accession>A0ABD0LBP7</accession>
<keyword evidence="17 33" id="KW-0472">Membrane</keyword>
<keyword evidence="10 33" id="KW-0274">FAD</keyword>
<keyword evidence="37" id="KW-1185">Reference proteome</keyword>
<evidence type="ECO:0000256" key="12">
    <source>
        <dbReference type="ARBA" id="ARBA00022857"/>
    </source>
</evidence>
<dbReference type="SUPFAM" id="SSF51905">
    <property type="entry name" value="FAD/NAD(P)-binding domain"/>
    <property type="match status" value="2"/>
</dbReference>
<evidence type="ECO:0000256" key="13">
    <source>
        <dbReference type="ARBA" id="ARBA00022989"/>
    </source>
</evidence>
<keyword evidence="11" id="KW-0492">Microsome</keyword>
<keyword evidence="8 35" id="KW-0812">Transmembrane</keyword>
<dbReference type="PANTHER" id="PTHR23023">
    <property type="entry name" value="DIMETHYLANILINE MONOOXYGENASE"/>
    <property type="match status" value="1"/>
</dbReference>
<dbReference type="GO" id="GO:0004499">
    <property type="term" value="F:N,N-dimethylaniline monooxygenase activity"/>
    <property type="evidence" value="ECO:0007669"/>
    <property type="project" value="UniProtKB-UniRule"/>
</dbReference>
<comment type="cofactor">
    <cofactor evidence="1 33 34">
        <name>FAD</name>
        <dbReference type="ChEBI" id="CHEBI:57692"/>
    </cofactor>
</comment>
<evidence type="ECO:0000256" key="7">
    <source>
        <dbReference type="ARBA" id="ARBA00022630"/>
    </source>
</evidence>
<evidence type="ECO:0000256" key="32">
    <source>
        <dbReference type="ARBA" id="ARBA00049475"/>
    </source>
</evidence>
<comment type="catalytic activity">
    <reaction evidence="22">
        <text>heptan-2-one + NADPH + O2 + H(+) = pentyl acetate + NADP(+) + H2O</text>
        <dbReference type="Rhea" id="RHEA:54836"/>
        <dbReference type="ChEBI" id="CHEBI:5672"/>
        <dbReference type="ChEBI" id="CHEBI:15377"/>
        <dbReference type="ChEBI" id="CHEBI:15378"/>
        <dbReference type="ChEBI" id="CHEBI:15379"/>
        <dbReference type="ChEBI" id="CHEBI:57783"/>
        <dbReference type="ChEBI" id="CHEBI:58349"/>
        <dbReference type="ChEBI" id="CHEBI:87362"/>
    </reaction>
    <physiologicalReaction direction="left-to-right" evidence="22">
        <dbReference type="Rhea" id="RHEA:54837"/>
    </physiologicalReaction>
</comment>
<comment type="catalytic activity">
    <reaction evidence="23">
        <text>sulcatone + NADPH + O2 + H(+) = 4-methylpent-3-en-1-yl acetate + NADP(+) + H2O</text>
        <dbReference type="Rhea" id="RHEA:54864"/>
        <dbReference type="ChEBI" id="CHEBI:15377"/>
        <dbReference type="ChEBI" id="CHEBI:15378"/>
        <dbReference type="ChEBI" id="CHEBI:15379"/>
        <dbReference type="ChEBI" id="CHEBI:16310"/>
        <dbReference type="ChEBI" id="CHEBI:57783"/>
        <dbReference type="ChEBI" id="CHEBI:58349"/>
        <dbReference type="ChEBI" id="CHEBI:138373"/>
    </reaction>
    <physiologicalReaction direction="left-to-right" evidence="23">
        <dbReference type="Rhea" id="RHEA:54865"/>
    </physiologicalReaction>
</comment>
<dbReference type="InterPro" id="IPR036188">
    <property type="entry name" value="FAD/NAD-bd_sf"/>
</dbReference>
<evidence type="ECO:0000256" key="14">
    <source>
        <dbReference type="ARBA" id="ARBA00023002"/>
    </source>
</evidence>
<evidence type="ECO:0000256" key="22">
    <source>
        <dbReference type="ARBA" id="ARBA00047574"/>
    </source>
</evidence>